<accession>A0A1H0D6X1</accession>
<dbReference type="Gene3D" id="2.70.98.10">
    <property type="match status" value="1"/>
</dbReference>
<proteinExistence type="inferred from homology"/>
<evidence type="ECO:0000313" key="7">
    <source>
        <dbReference type="EMBL" id="SDN65922.1"/>
    </source>
</evidence>
<dbReference type="SUPFAM" id="SSF74650">
    <property type="entry name" value="Galactose mutarotase-like"/>
    <property type="match status" value="1"/>
</dbReference>
<evidence type="ECO:0000256" key="3">
    <source>
        <dbReference type="ARBA" id="ARBA00023235"/>
    </source>
</evidence>
<organism evidence="7 8">
    <name type="scientific">Actinomyces ruminicola</name>
    <dbReference type="NCBI Taxonomy" id="332524"/>
    <lineage>
        <taxon>Bacteria</taxon>
        <taxon>Bacillati</taxon>
        <taxon>Actinomycetota</taxon>
        <taxon>Actinomycetes</taxon>
        <taxon>Actinomycetales</taxon>
        <taxon>Actinomycetaceae</taxon>
        <taxon>Actinomyces</taxon>
    </lineage>
</organism>
<dbReference type="GO" id="GO:0047938">
    <property type="term" value="F:glucose-6-phosphate 1-epimerase activity"/>
    <property type="evidence" value="ECO:0007669"/>
    <property type="project" value="UniProtKB-UniRule"/>
</dbReference>
<dbReference type="AlphaFoldDB" id="A0A1H0D6X1"/>
<gene>
    <name evidence="7" type="ORF">SAMN05216355_10957</name>
</gene>
<keyword evidence="8" id="KW-1185">Reference proteome</keyword>
<dbReference type="Proteomes" id="UP000198541">
    <property type="component" value="Unassembled WGS sequence"/>
</dbReference>
<dbReference type="RefSeq" id="WP_092536354.1">
    <property type="nucleotide sequence ID" value="NZ_FNIM01000009.1"/>
</dbReference>
<dbReference type="PIRSF" id="PIRSF016020">
    <property type="entry name" value="PHexose_mutarotase"/>
    <property type="match status" value="1"/>
</dbReference>
<feature type="active site" evidence="5">
    <location>
        <position position="160"/>
    </location>
</feature>
<evidence type="ECO:0000256" key="2">
    <source>
        <dbReference type="ARBA" id="ARBA00005866"/>
    </source>
</evidence>
<dbReference type="Pfam" id="PF01263">
    <property type="entry name" value="Aldose_epim"/>
    <property type="match status" value="1"/>
</dbReference>
<comment type="similarity">
    <text evidence="2 4">Belongs to the glucose-6-phosphate 1-epimerase family.</text>
</comment>
<sequence>MDTDTTRPRLPRTAALTPGRGGQPRLLIDAPAGSAEIYLHGAHLTAWTPRGGRPVIFTSRRAVFDAVAPIRGGVPLCLPWFGAGVSGDRRPAHGWGRVSPWQLRSVEPQPGGAVQALFTLERDGIAALYSVSVGEELALTLSLRRSADAPTDHPVEAALHTYLAVGDVTAVEVSGLDGVHYLDKVTGRADQVQRGALRITGQTDRVYASGSPVTVSDPAYGRRVRVTGVRARNTVVWNPWSAGAAALADMDGDEFASMLCVESAVVGDSATRLEPGESVSLGTRIAVAPL</sequence>
<dbReference type="InterPro" id="IPR025532">
    <property type="entry name" value="G6P_1-epimerase"/>
</dbReference>
<dbReference type="PANTHER" id="PTHR11122:SF13">
    <property type="entry name" value="GLUCOSE-6-PHOSPHATE 1-EPIMERASE"/>
    <property type="match status" value="1"/>
</dbReference>
<name>A0A1H0D6X1_9ACTO</name>
<reference evidence="8" key="1">
    <citation type="submission" date="2016-10" db="EMBL/GenBank/DDBJ databases">
        <authorList>
            <person name="Varghese N."/>
            <person name="Submissions S."/>
        </authorList>
    </citation>
    <scope>NUCLEOTIDE SEQUENCE [LARGE SCALE GENOMIC DNA]</scope>
    <source>
        <strain evidence="8">DSM 27982</strain>
    </source>
</reference>
<feature type="active site" evidence="5">
    <location>
        <position position="262"/>
    </location>
</feature>
<evidence type="ECO:0000256" key="6">
    <source>
        <dbReference type="SAM" id="MobiDB-lite"/>
    </source>
</evidence>
<dbReference type="EC" id="5.1.3.15" evidence="4"/>
<dbReference type="CDD" id="cd09020">
    <property type="entry name" value="D-hex-6-P-epi_like"/>
    <property type="match status" value="1"/>
</dbReference>
<keyword evidence="3 4" id="KW-0413">Isomerase</keyword>
<dbReference type="GO" id="GO:0005975">
    <property type="term" value="P:carbohydrate metabolic process"/>
    <property type="evidence" value="ECO:0007669"/>
    <property type="project" value="InterPro"/>
</dbReference>
<dbReference type="PANTHER" id="PTHR11122">
    <property type="entry name" value="APOSPORY-ASSOCIATED PROTEIN C-RELATED"/>
    <property type="match status" value="1"/>
</dbReference>
<dbReference type="InterPro" id="IPR011013">
    <property type="entry name" value="Gal_mutarotase_sf_dom"/>
</dbReference>
<dbReference type="InterPro" id="IPR008183">
    <property type="entry name" value="Aldose_1/G6P_1-epimerase"/>
</dbReference>
<protein>
    <recommendedName>
        <fullName evidence="4">Putative glucose-6-phosphate 1-epimerase</fullName>
        <ecNumber evidence="4">5.1.3.15</ecNumber>
    </recommendedName>
</protein>
<dbReference type="STRING" id="332524.SAMN04487766_10436"/>
<dbReference type="GO" id="GO:0030246">
    <property type="term" value="F:carbohydrate binding"/>
    <property type="evidence" value="ECO:0007669"/>
    <property type="project" value="UniProtKB-UniRule"/>
</dbReference>
<feature type="region of interest" description="Disordered" evidence="6">
    <location>
        <begin position="1"/>
        <end position="23"/>
    </location>
</feature>
<evidence type="ECO:0000313" key="8">
    <source>
        <dbReference type="Proteomes" id="UP000198541"/>
    </source>
</evidence>
<evidence type="ECO:0000256" key="5">
    <source>
        <dbReference type="PIRSR" id="PIRSR016020-1"/>
    </source>
</evidence>
<evidence type="ECO:0000256" key="1">
    <source>
        <dbReference type="ARBA" id="ARBA00001096"/>
    </source>
</evidence>
<dbReference type="InterPro" id="IPR014718">
    <property type="entry name" value="GH-type_carb-bd"/>
</dbReference>
<comment type="catalytic activity">
    <reaction evidence="1">
        <text>alpha-D-glucose 6-phosphate = beta-D-glucose 6-phosphate</text>
        <dbReference type="Rhea" id="RHEA:16249"/>
        <dbReference type="ChEBI" id="CHEBI:58225"/>
        <dbReference type="ChEBI" id="CHEBI:58247"/>
        <dbReference type="EC" id="5.1.3.15"/>
    </reaction>
</comment>
<evidence type="ECO:0000256" key="4">
    <source>
        <dbReference type="PIRNR" id="PIRNR016020"/>
    </source>
</evidence>
<dbReference type="EMBL" id="FNIM01000009">
    <property type="protein sequence ID" value="SDN65922.1"/>
    <property type="molecule type" value="Genomic_DNA"/>
</dbReference>